<feature type="domain" description="Thioester reductase (TE)" evidence="4">
    <location>
        <begin position="699"/>
        <end position="933"/>
    </location>
</feature>
<dbReference type="AlphaFoldDB" id="A0A7C8IKP6"/>
<dbReference type="SUPFAM" id="SSF51735">
    <property type="entry name" value="NAD(P)-binding Rossmann-fold domains"/>
    <property type="match status" value="1"/>
</dbReference>
<evidence type="ECO:0000313" key="5">
    <source>
        <dbReference type="EMBL" id="KAF2966089.1"/>
    </source>
</evidence>
<dbReference type="InterPro" id="IPR036291">
    <property type="entry name" value="NAD(P)-bd_dom_sf"/>
</dbReference>
<name>A0A7C8IKP6_9PEZI</name>
<dbReference type="OrthoDB" id="429813at2759"/>
<dbReference type="Gene3D" id="1.10.1200.10">
    <property type="entry name" value="ACP-like"/>
    <property type="match status" value="1"/>
</dbReference>
<evidence type="ECO:0008006" key="7">
    <source>
        <dbReference type="Google" id="ProtNLM"/>
    </source>
</evidence>
<dbReference type="PANTHER" id="PTHR43439:SF2">
    <property type="entry name" value="ENZYME, PUTATIVE (JCVI)-RELATED"/>
    <property type="match status" value="1"/>
</dbReference>
<dbReference type="Proteomes" id="UP000481858">
    <property type="component" value="Unassembled WGS sequence"/>
</dbReference>
<dbReference type="Gene3D" id="3.40.50.720">
    <property type="entry name" value="NAD(P)-binding Rossmann-like Domain"/>
    <property type="match status" value="1"/>
</dbReference>
<evidence type="ECO:0000256" key="2">
    <source>
        <dbReference type="ARBA" id="ARBA00022553"/>
    </source>
</evidence>
<comment type="caution">
    <text evidence="5">The sequence shown here is derived from an EMBL/GenBank/DDBJ whole genome shotgun (WGS) entry which is preliminary data.</text>
</comment>
<dbReference type="InterPro" id="IPR036736">
    <property type="entry name" value="ACP-like_sf"/>
</dbReference>
<dbReference type="Gene3D" id="3.40.50.12780">
    <property type="entry name" value="N-terminal domain of ligase-like"/>
    <property type="match status" value="1"/>
</dbReference>
<protein>
    <recommendedName>
        <fullName evidence="7">Carrier domain-containing protein</fullName>
    </recommendedName>
</protein>
<dbReference type="InterPro" id="IPR013120">
    <property type="entry name" value="FAR_NAD-bd"/>
</dbReference>
<dbReference type="InterPro" id="IPR042099">
    <property type="entry name" value="ANL_N_sf"/>
</dbReference>
<dbReference type="Pfam" id="PF23562">
    <property type="entry name" value="AMP-binding_C_3"/>
    <property type="match status" value="1"/>
</dbReference>
<keyword evidence="1" id="KW-0596">Phosphopantetheine</keyword>
<dbReference type="Pfam" id="PF00501">
    <property type="entry name" value="AMP-binding"/>
    <property type="match status" value="1"/>
</dbReference>
<dbReference type="PROSITE" id="PS00455">
    <property type="entry name" value="AMP_BINDING"/>
    <property type="match status" value="1"/>
</dbReference>
<dbReference type="SUPFAM" id="SSF56801">
    <property type="entry name" value="Acetyl-CoA synthetase-like"/>
    <property type="match status" value="1"/>
</dbReference>
<proteinExistence type="predicted"/>
<organism evidence="5 6">
    <name type="scientific">Xylaria multiplex</name>
    <dbReference type="NCBI Taxonomy" id="323545"/>
    <lineage>
        <taxon>Eukaryota</taxon>
        <taxon>Fungi</taxon>
        <taxon>Dikarya</taxon>
        <taxon>Ascomycota</taxon>
        <taxon>Pezizomycotina</taxon>
        <taxon>Sordariomycetes</taxon>
        <taxon>Xylariomycetidae</taxon>
        <taxon>Xylariales</taxon>
        <taxon>Xylariaceae</taxon>
        <taxon>Xylaria</taxon>
    </lineage>
</organism>
<keyword evidence="2" id="KW-0597">Phosphoprotein</keyword>
<evidence type="ECO:0000259" key="4">
    <source>
        <dbReference type="Pfam" id="PF07993"/>
    </source>
</evidence>
<evidence type="ECO:0000313" key="6">
    <source>
        <dbReference type="Proteomes" id="UP000481858"/>
    </source>
</evidence>
<dbReference type="PANTHER" id="PTHR43439">
    <property type="entry name" value="PHENYLACETATE-COENZYME A LIGASE"/>
    <property type="match status" value="1"/>
</dbReference>
<evidence type="ECO:0000259" key="3">
    <source>
        <dbReference type="Pfam" id="PF00501"/>
    </source>
</evidence>
<dbReference type="Pfam" id="PF07993">
    <property type="entry name" value="NAD_binding_4"/>
    <property type="match status" value="1"/>
</dbReference>
<keyword evidence="6" id="KW-1185">Reference proteome</keyword>
<dbReference type="InterPro" id="IPR051414">
    <property type="entry name" value="Adenylate-forming_Reductase"/>
</dbReference>
<gene>
    <name evidence="5" type="ORF">GQX73_g7483</name>
</gene>
<accession>A0A7C8IKP6</accession>
<dbReference type="SUPFAM" id="SSF47336">
    <property type="entry name" value="ACP-like"/>
    <property type="match status" value="1"/>
</dbReference>
<dbReference type="InParanoid" id="A0A7C8IKP6"/>
<dbReference type="EMBL" id="WUBL01000097">
    <property type="protein sequence ID" value="KAF2966089.1"/>
    <property type="molecule type" value="Genomic_DNA"/>
</dbReference>
<sequence length="1051" mass="117285">MTAIRRPDYGKRLMPVVLDELAKVDPGRLYAAIPKSTDVKDGFRDITAADVARCVNFMALWIEQKLGRSSSFETISFIGIPDLRGAVIFQAAVKCGYKLLLPSPRNPPSTNASLMDQTNCVTLLYTPEVEPLVRPLQELKPDLRTEAVPSFDEMMKSVPAEFPYSKTFDEACNDPVVVLHSSGSTGLPKPITMTHGSFAVLDNEHNLPDIPGRKKRDWSMWTFEGEARVYTVFPFFHLAGFLCYTLQTIFMNASPVLGPPHLVPDGTLLKSVMTHQKLRSIFLPPAVIEQLLHEPNGIDFFKNLDFLVYSGAPFNPVIGDQLSKVVELISPFGSTEVYPQPELAPIATKDWSYHEFNPHIKHEMRPFNNETFELVILVDESTKQTAAAYHNIPGVAEYQTKDLFVRHPEKANLYKYYGRKDDIIVLANGEKFNPIPLEVNVQNEPSLKGALLVGNRRTRAALLIEPKESLDETGRRELLENLWPLVERSNLLVPGQGRVQKTMLICASSDKPFVRTGKGTIVRKLTEEAYHEEIDRLYSQQAGDVIKVSLKPITAEPNAKPIYERGAIARFIREIVTSSFPEAAKIQDHDDFAAYGLDSEQTVSIVSSLKRNLREIAPKPIEWITPRTIFRHSTVDSLCELVSKFINDGLVPDEFIDLYRSRTIEEAVVEYTKGLSERVNANNTSTNASGSSELTAVALVGSTGYLGLYLTAKFLRDNNISRIICLNRSSDAAKRQEAALLKLDESLQSVFGKLSYITINLDQPSLGLTSDAYQKLATDIDILIFNAWQSNFALPLRAFHPFLSATREIANLAAHSHRNMRVLFASTLAAVGSLAQETVAPETLVEAPLAAFNSGYAESKLVAERILAIASRQTGIPVSIARIGQIGGPAELDAGEWADQAWLSSIARTSKTLRCLPSQVASIDWIPVDSLATILHSFAVNSEPQILQFYNVRHPQPQPWDVFLRILQKRLGVQSAVPLRDWVKLLQDIGNQDTIDMDKMPAIKLLNYYETLGDGTEGAQYATDQALKRVDFHIPKLEESLLERWLTEWSM</sequence>
<feature type="domain" description="AMP-dependent synthetase/ligase" evidence="3">
    <location>
        <begin position="39"/>
        <end position="339"/>
    </location>
</feature>
<dbReference type="InterPro" id="IPR000873">
    <property type="entry name" value="AMP-dep_synth/lig_dom"/>
</dbReference>
<dbReference type="InterPro" id="IPR020845">
    <property type="entry name" value="AMP-binding_CS"/>
</dbReference>
<evidence type="ECO:0000256" key="1">
    <source>
        <dbReference type="ARBA" id="ARBA00022450"/>
    </source>
</evidence>
<reference evidence="5 6" key="1">
    <citation type="submission" date="2019-12" db="EMBL/GenBank/DDBJ databases">
        <title>Draft genome sequence of the ascomycete Xylaria multiplex DSM 110363.</title>
        <authorList>
            <person name="Buettner E."/>
            <person name="Kellner H."/>
        </authorList>
    </citation>
    <scope>NUCLEOTIDE SEQUENCE [LARGE SCALE GENOMIC DNA]</scope>
    <source>
        <strain evidence="5 6">DSM 110363</strain>
    </source>
</reference>